<sequence length="71" mass="8253">MSNVKMPEPVHITVRNYKEVNFYSHEQMKQYGDDRAREMLEAAAQLFEPAITPSHGFTQKQSSHSQRKSND</sequence>
<evidence type="ECO:0000256" key="1">
    <source>
        <dbReference type="SAM" id="MobiDB-lite"/>
    </source>
</evidence>
<proteinExistence type="predicted"/>
<reference evidence="2" key="1">
    <citation type="submission" date="2020-04" db="EMBL/GenBank/DDBJ databases">
        <authorList>
            <person name="Chiriac C."/>
            <person name="Salcher M."/>
            <person name="Ghai R."/>
            <person name="Kavagutti S V."/>
        </authorList>
    </citation>
    <scope>NUCLEOTIDE SEQUENCE</scope>
</reference>
<protein>
    <submittedName>
        <fullName evidence="2">Uncharacterized protein</fullName>
    </submittedName>
</protein>
<feature type="region of interest" description="Disordered" evidence="1">
    <location>
        <begin position="50"/>
        <end position="71"/>
    </location>
</feature>
<dbReference type="EMBL" id="LR796211">
    <property type="protein sequence ID" value="CAB4127597.1"/>
    <property type="molecule type" value="Genomic_DNA"/>
</dbReference>
<name>A0A6J5L2X8_9CAUD</name>
<feature type="compositionally biased region" description="Polar residues" evidence="1">
    <location>
        <begin position="55"/>
        <end position="64"/>
    </location>
</feature>
<gene>
    <name evidence="2" type="ORF">UFOVP92_50</name>
</gene>
<evidence type="ECO:0000313" key="2">
    <source>
        <dbReference type="EMBL" id="CAB4127597.1"/>
    </source>
</evidence>
<organism evidence="2">
    <name type="scientific">uncultured Caudovirales phage</name>
    <dbReference type="NCBI Taxonomy" id="2100421"/>
    <lineage>
        <taxon>Viruses</taxon>
        <taxon>Duplodnaviria</taxon>
        <taxon>Heunggongvirae</taxon>
        <taxon>Uroviricota</taxon>
        <taxon>Caudoviricetes</taxon>
        <taxon>Peduoviridae</taxon>
        <taxon>Maltschvirus</taxon>
        <taxon>Maltschvirus maltsch</taxon>
    </lineage>
</organism>
<accession>A0A6J5L2X8</accession>